<comment type="caution">
    <text evidence="2">The sequence shown here is derived from an EMBL/GenBank/DDBJ whole genome shotgun (WGS) entry which is preliminary data.</text>
</comment>
<name>A0AA36N2E9_9DINO</name>
<accession>A0AA36N2E9</accession>
<dbReference type="EMBL" id="CAUJNA010003216">
    <property type="protein sequence ID" value="CAJ1396020.1"/>
    <property type="molecule type" value="Genomic_DNA"/>
</dbReference>
<keyword evidence="1" id="KW-0677">Repeat</keyword>
<evidence type="ECO:0000256" key="1">
    <source>
        <dbReference type="ARBA" id="ARBA00022737"/>
    </source>
</evidence>
<sequence>MSSWSRLLVEFPSSRLDIYRFTGLLQRSSWRTAAFLLEAASERLLQTDAVAWNAGVSAMKTASWRRSLDQLRSMEVRALEPTAVTHNILMACTTWRQSLERFRQAGELDIFSFSACMGAYLDGDLWQHALQTFWDIRDLGVQLNPVLRTLALGSDWTSALVLFGDFRRSGLVDGSFMCNALMKCFPSWQLPLHLLGDMGQMRVAAGTISYSSAISMCDKSAKWRHSLALLCRSMPNEVTYGSVISAETKGSQWKSSLCLLHDMLPRRIYLSRIGCNAAITSCEKGVAERGSYEKEATPWPFALCIMDMFADGLQANTVTHNAAISTCEKTGQWSLAGAALETMAFKSIQRDTISFNAAVSACDDDESRCWHIALAHLRSMCRLRVDGTTVTFNASISACRARWAAVVDLFASLGRQVAKDTCSLQILMGACEFHCPWAACLDLLSEEDSSPAWAFFVHRSLRSVPIGLDSLRDM</sequence>
<dbReference type="PANTHER" id="PTHR47447:SF17">
    <property type="entry name" value="OS12G0638900 PROTEIN"/>
    <property type="match status" value="1"/>
</dbReference>
<reference evidence="2" key="1">
    <citation type="submission" date="2023-08" db="EMBL/GenBank/DDBJ databases">
        <authorList>
            <person name="Chen Y."/>
            <person name="Shah S."/>
            <person name="Dougan E. K."/>
            <person name="Thang M."/>
            <person name="Chan C."/>
        </authorList>
    </citation>
    <scope>NUCLEOTIDE SEQUENCE</scope>
</reference>
<dbReference type="Gene3D" id="1.25.40.10">
    <property type="entry name" value="Tetratricopeptide repeat domain"/>
    <property type="match status" value="3"/>
</dbReference>
<evidence type="ECO:0008006" key="4">
    <source>
        <dbReference type="Google" id="ProtNLM"/>
    </source>
</evidence>
<evidence type="ECO:0000313" key="2">
    <source>
        <dbReference type="EMBL" id="CAJ1396020.1"/>
    </source>
</evidence>
<organism evidence="2 3">
    <name type="scientific">Effrenium voratum</name>
    <dbReference type="NCBI Taxonomy" id="2562239"/>
    <lineage>
        <taxon>Eukaryota</taxon>
        <taxon>Sar</taxon>
        <taxon>Alveolata</taxon>
        <taxon>Dinophyceae</taxon>
        <taxon>Suessiales</taxon>
        <taxon>Symbiodiniaceae</taxon>
        <taxon>Effrenium</taxon>
    </lineage>
</organism>
<proteinExistence type="predicted"/>
<dbReference type="InterPro" id="IPR011990">
    <property type="entry name" value="TPR-like_helical_dom_sf"/>
</dbReference>
<keyword evidence="3" id="KW-1185">Reference proteome</keyword>
<protein>
    <recommendedName>
        <fullName evidence="4">Pentatricopeptide repeat-containing protein, chloroplastic</fullName>
    </recommendedName>
</protein>
<dbReference type="PANTHER" id="PTHR47447">
    <property type="entry name" value="OS03G0856100 PROTEIN"/>
    <property type="match status" value="1"/>
</dbReference>
<gene>
    <name evidence="2" type="ORF">EVOR1521_LOCUS20309</name>
</gene>
<dbReference type="AlphaFoldDB" id="A0AA36N2E9"/>
<dbReference type="Proteomes" id="UP001178507">
    <property type="component" value="Unassembled WGS sequence"/>
</dbReference>
<evidence type="ECO:0000313" key="3">
    <source>
        <dbReference type="Proteomes" id="UP001178507"/>
    </source>
</evidence>